<proteinExistence type="predicted"/>
<gene>
    <name evidence="2" type="ORF">J1605_005672</name>
</gene>
<accession>A0AB34H7J8</accession>
<dbReference type="PROSITE" id="PS51257">
    <property type="entry name" value="PROKAR_LIPOPROTEIN"/>
    <property type="match status" value="1"/>
</dbReference>
<keyword evidence="3" id="KW-1185">Reference proteome</keyword>
<feature type="compositionally biased region" description="Basic and acidic residues" evidence="1">
    <location>
        <begin position="141"/>
        <end position="150"/>
    </location>
</feature>
<dbReference type="Proteomes" id="UP001159641">
    <property type="component" value="Unassembled WGS sequence"/>
</dbReference>
<comment type="caution">
    <text evidence="2">The sequence shown here is derived from an EMBL/GenBank/DDBJ whole genome shotgun (WGS) entry which is preliminary data.</text>
</comment>
<evidence type="ECO:0000313" key="3">
    <source>
        <dbReference type="Proteomes" id="UP001159641"/>
    </source>
</evidence>
<feature type="region of interest" description="Disordered" evidence="1">
    <location>
        <begin position="130"/>
        <end position="150"/>
    </location>
</feature>
<protein>
    <submittedName>
        <fullName evidence="2">Uncharacterized protein</fullName>
    </submittedName>
</protein>
<evidence type="ECO:0000313" key="2">
    <source>
        <dbReference type="EMBL" id="KAJ8787868.1"/>
    </source>
</evidence>
<sequence>MTPEPRKGGRISYLDKVNREGKFAGNTTLIVSGCEVTKRREAERGQTSCGLRPGVSAWAGTCCRDPGAPEAPAQGPAQARRESEQSLCAAIRCRRDGSRGHGFDPWSRKIPHATEQLSLCARTTEPAHLEPALCNKRSHRNEKPAHRNEE</sequence>
<reference evidence="2 3" key="1">
    <citation type="submission" date="2022-11" db="EMBL/GenBank/DDBJ databases">
        <title>Whole genome sequence of Eschrichtius robustus ER-17-0199.</title>
        <authorList>
            <person name="Bruniche-Olsen A."/>
            <person name="Black A.N."/>
            <person name="Fields C.J."/>
            <person name="Walden K."/>
            <person name="Dewoody J.A."/>
        </authorList>
    </citation>
    <scope>NUCLEOTIDE SEQUENCE [LARGE SCALE GENOMIC DNA]</scope>
    <source>
        <strain evidence="2">ER-17-0199</strain>
        <tissue evidence="2">Blubber</tissue>
    </source>
</reference>
<evidence type="ECO:0000256" key="1">
    <source>
        <dbReference type="SAM" id="MobiDB-lite"/>
    </source>
</evidence>
<dbReference type="EMBL" id="JAIQCJ010001699">
    <property type="protein sequence ID" value="KAJ8787868.1"/>
    <property type="molecule type" value="Genomic_DNA"/>
</dbReference>
<dbReference type="AlphaFoldDB" id="A0AB34H7J8"/>
<organism evidence="2 3">
    <name type="scientific">Eschrichtius robustus</name>
    <name type="common">California gray whale</name>
    <name type="synonym">Eschrichtius gibbosus</name>
    <dbReference type="NCBI Taxonomy" id="9764"/>
    <lineage>
        <taxon>Eukaryota</taxon>
        <taxon>Metazoa</taxon>
        <taxon>Chordata</taxon>
        <taxon>Craniata</taxon>
        <taxon>Vertebrata</taxon>
        <taxon>Euteleostomi</taxon>
        <taxon>Mammalia</taxon>
        <taxon>Eutheria</taxon>
        <taxon>Laurasiatheria</taxon>
        <taxon>Artiodactyla</taxon>
        <taxon>Whippomorpha</taxon>
        <taxon>Cetacea</taxon>
        <taxon>Mysticeti</taxon>
        <taxon>Eschrichtiidae</taxon>
        <taxon>Eschrichtius</taxon>
    </lineage>
</organism>
<name>A0AB34H7J8_ESCRO</name>